<dbReference type="GO" id="GO:0008379">
    <property type="term" value="F:thioredoxin peroxidase activity"/>
    <property type="evidence" value="ECO:0007669"/>
    <property type="project" value="InterPro"/>
</dbReference>
<dbReference type="Proteomes" id="UP001202328">
    <property type="component" value="Unassembled WGS sequence"/>
</dbReference>
<dbReference type="AlphaFoldDB" id="A0AAD4TFA3"/>
<dbReference type="EMBL" id="JAJJMB010002020">
    <property type="protein sequence ID" value="KAI3954267.1"/>
    <property type="molecule type" value="Genomic_DNA"/>
</dbReference>
<dbReference type="GO" id="GO:0005737">
    <property type="term" value="C:cytoplasm"/>
    <property type="evidence" value="ECO:0007669"/>
    <property type="project" value="TreeGrafter"/>
</dbReference>
<evidence type="ECO:0000256" key="4">
    <source>
        <dbReference type="ARBA" id="ARBA00023284"/>
    </source>
</evidence>
<proteinExistence type="predicted"/>
<dbReference type="InterPro" id="IPR037944">
    <property type="entry name" value="PRX5-like"/>
</dbReference>
<keyword evidence="1" id="KW-0575">Peroxidase</keyword>
<dbReference type="GO" id="GO:0034599">
    <property type="term" value="P:cellular response to oxidative stress"/>
    <property type="evidence" value="ECO:0007669"/>
    <property type="project" value="InterPro"/>
</dbReference>
<evidence type="ECO:0000256" key="3">
    <source>
        <dbReference type="ARBA" id="ARBA00023002"/>
    </source>
</evidence>
<name>A0AAD4TFA3_9MAGN</name>
<dbReference type="Gene3D" id="3.40.30.10">
    <property type="entry name" value="Glutaredoxin"/>
    <property type="match status" value="1"/>
</dbReference>
<comment type="caution">
    <text evidence="5">The sequence shown here is derived from an EMBL/GenBank/DDBJ whole genome shotgun (WGS) entry which is preliminary data.</text>
</comment>
<accession>A0AAD4TFA3</accession>
<organism evidence="5 6">
    <name type="scientific">Papaver atlanticum</name>
    <dbReference type="NCBI Taxonomy" id="357466"/>
    <lineage>
        <taxon>Eukaryota</taxon>
        <taxon>Viridiplantae</taxon>
        <taxon>Streptophyta</taxon>
        <taxon>Embryophyta</taxon>
        <taxon>Tracheophyta</taxon>
        <taxon>Spermatophyta</taxon>
        <taxon>Magnoliopsida</taxon>
        <taxon>Ranunculales</taxon>
        <taxon>Papaveraceae</taxon>
        <taxon>Papaveroideae</taxon>
        <taxon>Papaver</taxon>
    </lineage>
</organism>
<evidence type="ECO:0000313" key="6">
    <source>
        <dbReference type="Proteomes" id="UP001202328"/>
    </source>
</evidence>
<reference evidence="5" key="1">
    <citation type="submission" date="2022-04" db="EMBL/GenBank/DDBJ databases">
        <title>A functionally conserved STORR gene fusion in Papaver species that diverged 16.8 million years ago.</title>
        <authorList>
            <person name="Catania T."/>
        </authorList>
    </citation>
    <scope>NUCLEOTIDE SEQUENCE</scope>
    <source>
        <strain evidence="5">S-188037</strain>
    </source>
</reference>
<keyword evidence="6" id="KW-1185">Reference proteome</keyword>
<evidence type="ECO:0000313" key="5">
    <source>
        <dbReference type="EMBL" id="KAI3954267.1"/>
    </source>
</evidence>
<gene>
    <name evidence="5" type="ORF">MKW98_018091</name>
</gene>
<evidence type="ECO:0000256" key="1">
    <source>
        <dbReference type="ARBA" id="ARBA00022559"/>
    </source>
</evidence>
<keyword evidence="3" id="KW-0560">Oxidoreductase</keyword>
<dbReference type="PANTHER" id="PTHR10430">
    <property type="entry name" value="PEROXIREDOXIN"/>
    <property type="match status" value="1"/>
</dbReference>
<dbReference type="PANTHER" id="PTHR10430:SF8">
    <property type="entry name" value="PEROXIREDOXIN-2A-RELATED"/>
    <property type="match status" value="1"/>
</dbReference>
<dbReference type="GO" id="GO:0045454">
    <property type="term" value="P:cell redox homeostasis"/>
    <property type="evidence" value="ECO:0007669"/>
    <property type="project" value="TreeGrafter"/>
</dbReference>
<sequence length="128" mass="14357">MSSIKVGDVIPVETLGYFDSKDQLHFITNDEDVNDPCVMNALEKTYTENKHIKFPADGSAAYTNAFGLDLDLGEKGIEIRSRRFALLTHLIRVFGRPSGWENLTSGSGRGVYRDKEIRPLQYDTTVSN</sequence>
<keyword evidence="4" id="KW-0676">Redox-active center</keyword>
<dbReference type="GO" id="GO:0042744">
    <property type="term" value="P:hydrogen peroxide catabolic process"/>
    <property type="evidence" value="ECO:0007669"/>
    <property type="project" value="TreeGrafter"/>
</dbReference>
<evidence type="ECO:0000256" key="2">
    <source>
        <dbReference type="ARBA" id="ARBA00022862"/>
    </source>
</evidence>
<protein>
    <submittedName>
        <fullName evidence="5">Uncharacterized protein</fullName>
    </submittedName>
</protein>
<keyword evidence="2" id="KW-0049">Antioxidant</keyword>